<evidence type="ECO:0000313" key="7">
    <source>
        <dbReference type="EMBL" id="HIU46951.1"/>
    </source>
</evidence>
<evidence type="ECO:0000256" key="5">
    <source>
        <dbReference type="ARBA" id="ARBA00022801"/>
    </source>
</evidence>
<dbReference type="Gene3D" id="3.40.1210.10">
    <property type="entry name" value="Survival protein SurE-like phosphatase/nucleotidase"/>
    <property type="match status" value="1"/>
</dbReference>
<reference evidence="7" key="2">
    <citation type="journal article" date="2021" name="PeerJ">
        <title>Extensive microbial diversity within the chicken gut microbiome revealed by metagenomics and culture.</title>
        <authorList>
            <person name="Gilroy R."/>
            <person name="Ravi A."/>
            <person name="Getino M."/>
            <person name="Pursley I."/>
            <person name="Horton D.L."/>
            <person name="Alikhan N.F."/>
            <person name="Baker D."/>
            <person name="Gharbi K."/>
            <person name="Hall N."/>
            <person name="Watson M."/>
            <person name="Adriaenssens E.M."/>
            <person name="Foster-Nyarko E."/>
            <person name="Jarju S."/>
            <person name="Secka A."/>
            <person name="Antonio M."/>
            <person name="Oren A."/>
            <person name="Chaudhuri R.R."/>
            <person name="La Ragione R."/>
            <person name="Hildebrand F."/>
            <person name="Pallen M.J."/>
        </authorList>
    </citation>
    <scope>NUCLEOTIDE SEQUENCE</scope>
    <source>
        <strain evidence="7">ChiSxjej2B14-8506</strain>
    </source>
</reference>
<comment type="caution">
    <text evidence="7">The sequence shown here is derived from an EMBL/GenBank/DDBJ whole genome shotgun (WGS) entry which is preliminary data.</text>
</comment>
<dbReference type="SUPFAM" id="SSF64167">
    <property type="entry name" value="SurE-like"/>
    <property type="match status" value="1"/>
</dbReference>
<proteinExistence type="inferred from homology"/>
<dbReference type="PANTHER" id="PTHR30457">
    <property type="entry name" value="5'-NUCLEOTIDASE SURE"/>
    <property type="match status" value="1"/>
</dbReference>
<keyword evidence="4" id="KW-0479">Metal-binding</keyword>
<gene>
    <name evidence="7" type="primary">surE</name>
    <name evidence="7" type="ORF">IAC59_06800</name>
</gene>
<comment type="catalytic activity">
    <reaction evidence="1">
        <text>a ribonucleoside 5'-phosphate + H2O = a ribonucleoside + phosphate</text>
        <dbReference type="Rhea" id="RHEA:12484"/>
        <dbReference type="ChEBI" id="CHEBI:15377"/>
        <dbReference type="ChEBI" id="CHEBI:18254"/>
        <dbReference type="ChEBI" id="CHEBI:43474"/>
        <dbReference type="ChEBI" id="CHEBI:58043"/>
        <dbReference type="EC" id="3.1.3.5"/>
    </reaction>
</comment>
<protein>
    <recommendedName>
        <fullName evidence="3">5'-nucleotidase</fullName>
        <ecNumber evidence="3">3.1.3.5</ecNumber>
    </recommendedName>
</protein>
<dbReference type="NCBIfam" id="TIGR00087">
    <property type="entry name" value="surE"/>
    <property type="match status" value="1"/>
</dbReference>
<evidence type="ECO:0000256" key="2">
    <source>
        <dbReference type="ARBA" id="ARBA00011062"/>
    </source>
</evidence>
<keyword evidence="5 7" id="KW-0378">Hydrolase</keyword>
<evidence type="ECO:0000313" key="8">
    <source>
        <dbReference type="Proteomes" id="UP000824123"/>
    </source>
</evidence>
<dbReference type="InterPro" id="IPR036523">
    <property type="entry name" value="SurE-like_sf"/>
</dbReference>
<evidence type="ECO:0000256" key="3">
    <source>
        <dbReference type="ARBA" id="ARBA00012643"/>
    </source>
</evidence>
<dbReference type="Pfam" id="PF01975">
    <property type="entry name" value="SurE"/>
    <property type="match status" value="1"/>
</dbReference>
<dbReference type="GO" id="GO:0046872">
    <property type="term" value="F:metal ion binding"/>
    <property type="evidence" value="ECO:0007669"/>
    <property type="project" value="UniProtKB-KW"/>
</dbReference>
<dbReference type="GO" id="GO:0008253">
    <property type="term" value="F:5'-nucleotidase activity"/>
    <property type="evidence" value="ECO:0007669"/>
    <property type="project" value="UniProtKB-EC"/>
</dbReference>
<name>A0A9D1LS09_9FIRM</name>
<organism evidence="7 8">
    <name type="scientific">Candidatus Fimadaptatus faecigallinarum</name>
    <dbReference type="NCBI Taxonomy" id="2840814"/>
    <lineage>
        <taxon>Bacteria</taxon>
        <taxon>Bacillati</taxon>
        <taxon>Bacillota</taxon>
        <taxon>Clostridia</taxon>
        <taxon>Eubacteriales</taxon>
        <taxon>Candidatus Fimadaptatus</taxon>
    </lineage>
</organism>
<dbReference type="EC" id="3.1.3.5" evidence="3"/>
<feature type="domain" description="Survival protein SurE-like phosphatase/nucleotidase" evidence="6">
    <location>
        <begin position="5"/>
        <end position="175"/>
    </location>
</feature>
<dbReference type="InterPro" id="IPR002828">
    <property type="entry name" value="SurE-like_Pase/nucleotidase"/>
</dbReference>
<reference evidence="7" key="1">
    <citation type="submission" date="2020-10" db="EMBL/GenBank/DDBJ databases">
        <authorList>
            <person name="Gilroy R."/>
        </authorList>
    </citation>
    <scope>NUCLEOTIDE SEQUENCE</scope>
    <source>
        <strain evidence="7">ChiSxjej2B14-8506</strain>
    </source>
</reference>
<dbReference type="InterPro" id="IPR030048">
    <property type="entry name" value="SurE"/>
</dbReference>
<evidence type="ECO:0000259" key="6">
    <source>
        <dbReference type="Pfam" id="PF01975"/>
    </source>
</evidence>
<dbReference type="EMBL" id="DVNK01000041">
    <property type="protein sequence ID" value="HIU46951.1"/>
    <property type="molecule type" value="Genomic_DNA"/>
</dbReference>
<sequence length="235" mass="25641">MEMRIMLVNDDGIAAPGIWALYDALSREHDLIVCAPHSQCSGFSHSISITGQLKVHRFERGGAQAYEVFGTPADCALLGLNALCERLPDLVISGINDGYNSAMDVHYSGTIGAAIEARLHGVPALAVSTRLGNRDFAQVLRLTHELMDITLADASGNCIYSLNVPSGEVRGLRRAPLAGRFCDTLYTRCKTEGDDIEYSVKHAYYAPDSPDPRNDRELLKCGFATYTALRCDWTA</sequence>
<dbReference type="Proteomes" id="UP000824123">
    <property type="component" value="Unassembled WGS sequence"/>
</dbReference>
<dbReference type="AlphaFoldDB" id="A0A9D1LS09"/>
<dbReference type="PANTHER" id="PTHR30457:SF0">
    <property type="entry name" value="PHOSPHATASE, PUTATIVE (AFU_ORTHOLOGUE AFUA_4G01070)-RELATED"/>
    <property type="match status" value="1"/>
</dbReference>
<evidence type="ECO:0000256" key="4">
    <source>
        <dbReference type="ARBA" id="ARBA00022723"/>
    </source>
</evidence>
<comment type="similarity">
    <text evidence="2">Belongs to the SurE nucleotidase family.</text>
</comment>
<accession>A0A9D1LS09</accession>
<evidence type="ECO:0000256" key="1">
    <source>
        <dbReference type="ARBA" id="ARBA00000815"/>
    </source>
</evidence>